<evidence type="ECO:0000256" key="5">
    <source>
        <dbReference type="ARBA" id="ARBA00023010"/>
    </source>
</evidence>
<keyword evidence="7" id="KW-0539">Nucleus</keyword>
<gene>
    <name evidence="9" type="ORF">NQ315_007741</name>
</gene>
<protein>
    <recommendedName>
        <fullName evidence="11">Nucleoporin p58/p45</fullName>
    </recommendedName>
</protein>
<comment type="caution">
    <text evidence="9">The sequence shown here is derived from an EMBL/GenBank/DDBJ whole genome shotgun (WGS) entry which is preliminary data.</text>
</comment>
<evidence type="ECO:0000313" key="10">
    <source>
        <dbReference type="Proteomes" id="UP001159042"/>
    </source>
</evidence>
<evidence type="ECO:0000313" key="9">
    <source>
        <dbReference type="EMBL" id="KAJ8922706.1"/>
    </source>
</evidence>
<evidence type="ECO:0000256" key="6">
    <source>
        <dbReference type="ARBA" id="ARBA00023132"/>
    </source>
</evidence>
<keyword evidence="5" id="KW-0811">Translocation</keyword>
<organism evidence="9 10">
    <name type="scientific">Exocentrus adspersus</name>
    <dbReference type="NCBI Taxonomy" id="1586481"/>
    <lineage>
        <taxon>Eukaryota</taxon>
        <taxon>Metazoa</taxon>
        <taxon>Ecdysozoa</taxon>
        <taxon>Arthropoda</taxon>
        <taxon>Hexapoda</taxon>
        <taxon>Insecta</taxon>
        <taxon>Pterygota</taxon>
        <taxon>Neoptera</taxon>
        <taxon>Endopterygota</taxon>
        <taxon>Coleoptera</taxon>
        <taxon>Polyphaga</taxon>
        <taxon>Cucujiformia</taxon>
        <taxon>Chrysomeloidea</taxon>
        <taxon>Cerambycidae</taxon>
        <taxon>Lamiinae</taxon>
        <taxon>Acanthocinini</taxon>
        <taxon>Exocentrus</taxon>
    </lineage>
</organism>
<name>A0AAV8WA93_9CUCU</name>
<dbReference type="GO" id="GO:0008139">
    <property type="term" value="F:nuclear localization sequence binding"/>
    <property type="evidence" value="ECO:0007669"/>
    <property type="project" value="InterPro"/>
</dbReference>
<keyword evidence="3" id="KW-0509">mRNA transport</keyword>
<dbReference type="GO" id="GO:0005643">
    <property type="term" value="C:nuclear pore"/>
    <property type="evidence" value="ECO:0007669"/>
    <property type="project" value="UniProtKB-SubCell"/>
</dbReference>
<sequence length="556" mass="57563">MSTGFGFGVAKTTALPAFGTGSITFGTPATTTLQNPPGFGFTATPAVPAPVTGFQFGAPTTSTSTPSLFGSTASTLKPTGFGTSSQAGGLFGTTVSAAAPAAPAPGLSFGVPSAATAVLNLGAPSTAASAPTGLFGTAAVPAAPAASFGAPTTAAPALFGATTTSNVSTGLFGAPTTTTATLGFGFGVSSAAPTLGKPTTTSTTGGLTFGIGAPTSSSALTFGLGVATSTASTNPNVVSAPSVVGLGGQASSQMKTGAAVTTQKEVAPKEQPLPNEILQTVEHSDIARCSIRDFKKVEQEIDLLNSVLNEVECQLQKNRYLAEKLKYDTAKSLQNVEMAQRTQDTPPGLQYENSAPLKFFLDLADHFEREMQALKMHIEAADRYVKNNRNPDMLTPQDLSVGIRRLHETFVALAGRLQSVHNQVESQKDIYLNIRRHFYNDPSNPFEKISKTTEFNVTNINNALIYSPPKVATGPTPFNQMMSFSGNPLMQQQNPPAYPGTSTSTAPAPSGFGNALSFQVGTQPSNTSLFGQSTFGNTSTNFQLQKPPTGYKRGKQ</sequence>
<evidence type="ECO:0000256" key="7">
    <source>
        <dbReference type="ARBA" id="ARBA00023242"/>
    </source>
</evidence>
<evidence type="ECO:0008006" key="11">
    <source>
        <dbReference type="Google" id="ProtNLM"/>
    </source>
</evidence>
<dbReference type="GO" id="GO:0051028">
    <property type="term" value="P:mRNA transport"/>
    <property type="evidence" value="ECO:0007669"/>
    <property type="project" value="UniProtKB-KW"/>
</dbReference>
<comment type="subcellular location">
    <subcellularLocation>
        <location evidence="1">Nucleus</location>
        <location evidence="1">Nuclear pore complex</location>
    </subcellularLocation>
</comment>
<dbReference type="EMBL" id="JANEYG010000006">
    <property type="protein sequence ID" value="KAJ8922706.1"/>
    <property type="molecule type" value="Genomic_DNA"/>
</dbReference>
<dbReference type="PANTHER" id="PTHR13437:SF2">
    <property type="entry name" value="NUCLEOPORIN P58_P45"/>
    <property type="match status" value="1"/>
</dbReference>
<feature type="region of interest" description="Disordered" evidence="8">
    <location>
        <begin position="488"/>
        <end position="556"/>
    </location>
</feature>
<dbReference type="GO" id="GO:0015031">
    <property type="term" value="P:protein transport"/>
    <property type="evidence" value="ECO:0007669"/>
    <property type="project" value="UniProtKB-KW"/>
</dbReference>
<dbReference type="GO" id="GO:0017056">
    <property type="term" value="F:structural constituent of nuclear pore"/>
    <property type="evidence" value="ECO:0007669"/>
    <property type="project" value="InterPro"/>
</dbReference>
<keyword evidence="10" id="KW-1185">Reference proteome</keyword>
<dbReference type="PANTHER" id="PTHR13437">
    <property type="entry name" value="NUCLEOPORIN P58/P45 NUCLEOPORIN-LIKE PROTEIN 1"/>
    <property type="match status" value="1"/>
</dbReference>
<evidence type="ECO:0000256" key="4">
    <source>
        <dbReference type="ARBA" id="ARBA00022927"/>
    </source>
</evidence>
<dbReference type="AlphaFoldDB" id="A0AAV8WA93"/>
<dbReference type="InterPro" id="IPR024882">
    <property type="entry name" value="NUP58/p45/49"/>
</dbReference>
<proteinExistence type="predicted"/>
<dbReference type="Gene3D" id="6.10.140.1350">
    <property type="match status" value="1"/>
</dbReference>
<dbReference type="Proteomes" id="UP001159042">
    <property type="component" value="Unassembled WGS sequence"/>
</dbReference>
<feature type="compositionally biased region" description="Polar residues" evidence="8">
    <location>
        <begin position="488"/>
        <end position="507"/>
    </location>
</feature>
<keyword evidence="6" id="KW-0906">Nuclear pore complex</keyword>
<evidence type="ECO:0000256" key="2">
    <source>
        <dbReference type="ARBA" id="ARBA00022448"/>
    </source>
</evidence>
<keyword evidence="4" id="KW-0653">Protein transport</keyword>
<accession>A0AAV8WA93</accession>
<reference evidence="9 10" key="1">
    <citation type="journal article" date="2023" name="Insect Mol. Biol.">
        <title>Genome sequencing provides insights into the evolution of gene families encoding plant cell wall-degrading enzymes in longhorned beetles.</title>
        <authorList>
            <person name="Shin N.R."/>
            <person name="Okamura Y."/>
            <person name="Kirsch R."/>
            <person name="Pauchet Y."/>
        </authorList>
    </citation>
    <scope>NUCLEOTIDE SEQUENCE [LARGE SCALE GENOMIC DNA]</scope>
    <source>
        <strain evidence="9">EAD_L_NR</strain>
    </source>
</reference>
<evidence type="ECO:0000256" key="3">
    <source>
        <dbReference type="ARBA" id="ARBA00022816"/>
    </source>
</evidence>
<feature type="compositionally biased region" description="Polar residues" evidence="8">
    <location>
        <begin position="516"/>
        <end position="546"/>
    </location>
</feature>
<dbReference type="Pfam" id="PF15967">
    <property type="entry name" value="Nucleoporin_FG2"/>
    <property type="match status" value="1"/>
</dbReference>
<evidence type="ECO:0000256" key="1">
    <source>
        <dbReference type="ARBA" id="ARBA00004567"/>
    </source>
</evidence>
<keyword evidence="2" id="KW-0813">Transport</keyword>
<evidence type="ECO:0000256" key="8">
    <source>
        <dbReference type="SAM" id="MobiDB-lite"/>
    </source>
</evidence>